<feature type="signal peptide" evidence="7">
    <location>
        <begin position="1"/>
        <end position="21"/>
    </location>
</feature>
<keyword evidence="2 6" id="KW-0349">Heme</keyword>
<name>A0A7W2KE41_9PSED</name>
<keyword evidence="4" id="KW-0249">Electron transport</keyword>
<evidence type="ECO:0000313" key="10">
    <source>
        <dbReference type="EMBL" id="MBA6096695.1"/>
    </source>
</evidence>
<dbReference type="EMBL" id="JACGCU010000008">
    <property type="protein sequence ID" value="MBA6058870.1"/>
    <property type="molecule type" value="Genomic_DNA"/>
</dbReference>
<reference evidence="11 12" key="1">
    <citation type="submission" date="2020-07" db="EMBL/GenBank/DDBJ databases">
        <title>Diversity of carbapenemase encoding genes among Pseudomonas putida group clinical isolates in a tertiary Brazilian hospital.</title>
        <authorList>
            <person name="Alberto-Lei F."/>
            <person name="Nodari C.S."/>
            <person name="Streling A.P."/>
            <person name="Paulino J.T."/>
            <person name="Bessa-Neto F.O."/>
            <person name="Cayo R."/>
            <person name="Gales A.C."/>
        </authorList>
    </citation>
    <scope>NUCLEOTIDE SEQUENCE [LARGE SCALE GENOMIC DNA]</scope>
    <source>
        <strain evidence="10 11">12815</strain>
        <strain evidence="9 12">14535</strain>
    </source>
</reference>
<keyword evidence="5 6" id="KW-0408">Iron</keyword>
<dbReference type="PRINTS" id="PR00604">
    <property type="entry name" value="CYTCHRMECIAB"/>
</dbReference>
<evidence type="ECO:0000313" key="11">
    <source>
        <dbReference type="Proteomes" id="UP000545074"/>
    </source>
</evidence>
<accession>A0A7W2KE41</accession>
<evidence type="ECO:0000313" key="9">
    <source>
        <dbReference type="EMBL" id="MBA6058870.1"/>
    </source>
</evidence>
<feature type="domain" description="Cytochrome c" evidence="8">
    <location>
        <begin position="23"/>
        <end position="123"/>
    </location>
</feature>
<dbReference type="Gene3D" id="1.10.760.10">
    <property type="entry name" value="Cytochrome c-like domain"/>
    <property type="match status" value="1"/>
</dbReference>
<dbReference type="GO" id="GO:0046872">
    <property type="term" value="F:metal ion binding"/>
    <property type="evidence" value="ECO:0007669"/>
    <property type="project" value="UniProtKB-KW"/>
</dbReference>
<dbReference type="GO" id="GO:0020037">
    <property type="term" value="F:heme binding"/>
    <property type="evidence" value="ECO:0007669"/>
    <property type="project" value="InterPro"/>
</dbReference>
<dbReference type="AlphaFoldDB" id="A0A7W2KE41"/>
<dbReference type="GO" id="GO:0009055">
    <property type="term" value="F:electron transfer activity"/>
    <property type="evidence" value="ECO:0007669"/>
    <property type="project" value="InterPro"/>
</dbReference>
<evidence type="ECO:0000256" key="4">
    <source>
        <dbReference type="ARBA" id="ARBA00022982"/>
    </source>
</evidence>
<protein>
    <submittedName>
        <fullName evidence="10">C-type cytochrome</fullName>
    </submittedName>
</protein>
<evidence type="ECO:0000259" key="8">
    <source>
        <dbReference type="PROSITE" id="PS51007"/>
    </source>
</evidence>
<evidence type="ECO:0000256" key="7">
    <source>
        <dbReference type="SAM" id="SignalP"/>
    </source>
</evidence>
<dbReference type="RefSeq" id="WP_016488041.1">
    <property type="nucleotide sequence ID" value="NZ_JACGCU010000008.1"/>
</dbReference>
<feature type="chain" id="PRO_5033601386" evidence="7">
    <location>
        <begin position="22"/>
        <end position="123"/>
    </location>
</feature>
<dbReference type="PANTHER" id="PTHR11961">
    <property type="entry name" value="CYTOCHROME C"/>
    <property type="match status" value="1"/>
</dbReference>
<dbReference type="Proteomes" id="UP000545074">
    <property type="component" value="Unassembled WGS sequence"/>
</dbReference>
<evidence type="ECO:0000313" key="12">
    <source>
        <dbReference type="Proteomes" id="UP000556620"/>
    </source>
</evidence>
<evidence type="ECO:0000256" key="6">
    <source>
        <dbReference type="PROSITE-ProRule" id="PRU00433"/>
    </source>
</evidence>
<keyword evidence="1" id="KW-0813">Transport</keyword>
<organism evidence="10 11">
    <name type="scientific">Pseudomonas juntendi</name>
    <dbReference type="NCBI Taxonomy" id="2666183"/>
    <lineage>
        <taxon>Bacteria</taxon>
        <taxon>Pseudomonadati</taxon>
        <taxon>Pseudomonadota</taxon>
        <taxon>Gammaproteobacteria</taxon>
        <taxon>Pseudomonadales</taxon>
        <taxon>Pseudomonadaceae</taxon>
        <taxon>Pseudomonas</taxon>
    </lineage>
</organism>
<dbReference type="EMBL" id="JACGCX010000002">
    <property type="protein sequence ID" value="MBA6096695.1"/>
    <property type="molecule type" value="Genomic_DNA"/>
</dbReference>
<comment type="caution">
    <text evidence="10">The sequence shown here is derived from an EMBL/GenBank/DDBJ whole genome shotgun (WGS) entry which is preliminary data.</text>
</comment>
<dbReference type="SUPFAM" id="SSF46626">
    <property type="entry name" value="Cytochrome c"/>
    <property type="match status" value="1"/>
</dbReference>
<dbReference type="GeneID" id="83679378"/>
<dbReference type="InterPro" id="IPR036909">
    <property type="entry name" value="Cyt_c-like_dom_sf"/>
</dbReference>
<evidence type="ECO:0000256" key="2">
    <source>
        <dbReference type="ARBA" id="ARBA00022617"/>
    </source>
</evidence>
<dbReference type="InterPro" id="IPR009056">
    <property type="entry name" value="Cyt_c-like_dom"/>
</dbReference>
<dbReference type="Pfam" id="PF00034">
    <property type="entry name" value="Cytochrom_C"/>
    <property type="match status" value="1"/>
</dbReference>
<evidence type="ECO:0000256" key="1">
    <source>
        <dbReference type="ARBA" id="ARBA00022448"/>
    </source>
</evidence>
<gene>
    <name evidence="9" type="ORF">H4C44_06765</name>
    <name evidence="10" type="ORF">H4C80_05995</name>
</gene>
<dbReference type="Proteomes" id="UP000556620">
    <property type="component" value="Unassembled WGS sequence"/>
</dbReference>
<proteinExistence type="predicted"/>
<sequence length="123" mass="13097">MNPAQLLVASALLLVAPLTLAEGDAAQGKALFATQCGFCHSTEQGKNLMGPSLLGVFDRSSGQAPAFNYSAALQAAKLKWDDANLDKWLTKPAELVPGNMMMYPGQADAQSRQNLVAYLKTLK</sequence>
<keyword evidence="3 6" id="KW-0479">Metal-binding</keyword>
<dbReference type="InterPro" id="IPR002327">
    <property type="entry name" value="Cyt_c_1A/1B"/>
</dbReference>
<evidence type="ECO:0000256" key="5">
    <source>
        <dbReference type="ARBA" id="ARBA00023004"/>
    </source>
</evidence>
<evidence type="ECO:0000256" key="3">
    <source>
        <dbReference type="ARBA" id="ARBA00022723"/>
    </source>
</evidence>
<keyword evidence="7" id="KW-0732">Signal</keyword>
<dbReference type="PROSITE" id="PS51007">
    <property type="entry name" value="CYTC"/>
    <property type="match status" value="1"/>
</dbReference>